<feature type="non-terminal residue" evidence="2">
    <location>
        <position position="37"/>
    </location>
</feature>
<dbReference type="Proteomes" id="UP000032304">
    <property type="component" value="Chromosome 9"/>
</dbReference>
<keyword evidence="3" id="KW-1185">Reference proteome</keyword>
<name>A0A0D2V2Q2_GOSRA</name>
<sequence length="37" mass="4060">MLWLLFSFWNVNSLPPPPPPPPAPLLPPVPSPSTSHM</sequence>
<evidence type="ECO:0000313" key="3">
    <source>
        <dbReference type="Proteomes" id="UP000032304"/>
    </source>
</evidence>
<reference evidence="2 3" key="1">
    <citation type="journal article" date="2012" name="Nature">
        <title>Repeated polyploidization of Gossypium genomes and the evolution of spinnable cotton fibres.</title>
        <authorList>
            <person name="Paterson A.H."/>
            <person name="Wendel J.F."/>
            <person name="Gundlach H."/>
            <person name="Guo H."/>
            <person name="Jenkins J."/>
            <person name="Jin D."/>
            <person name="Llewellyn D."/>
            <person name="Showmaker K.C."/>
            <person name="Shu S."/>
            <person name="Udall J."/>
            <person name="Yoo M.J."/>
            <person name="Byers R."/>
            <person name="Chen W."/>
            <person name="Doron-Faigenboim A."/>
            <person name="Duke M.V."/>
            <person name="Gong L."/>
            <person name="Grimwood J."/>
            <person name="Grover C."/>
            <person name="Grupp K."/>
            <person name="Hu G."/>
            <person name="Lee T.H."/>
            <person name="Li J."/>
            <person name="Lin L."/>
            <person name="Liu T."/>
            <person name="Marler B.S."/>
            <person name="Page J.T."/>
            <person name="Roberts A.W."/>
            <person name="Romanel E."/>
            <person name="Sanders W.S."/>
            <person name="Szadkowski E."/>
            <person name="Tan X."/>
            <person name="Tang H."/>
            <person name="Xu C."/>
            <person name="Wang J."/>
            <person name="Wang Z."/>
            <person name="Zhang D."/>
            <person name="Zhang L."/>
            <person name="Ashrafi H."/>
            <person name="Bedon F."/>
            <person name="Bowers J.E."/>
            <person name="Brubaker C.L."/>
            <person name="Chee P.W."/>
            <person name="Das S."/>
            <person name="Gingle A.R."/>
            <person name="Haigler C.H."/>
            <person name="Harker D."/>
            <person name="Hoffmann L.V."/>
            <person name="Hovav R."/>
            <person name="Jones D.C."/>
            <person name="Lemke C."/>
            <person name="Mansoor S."/>
            <person name="ur Rahman M."/>
            <person name="Rainville L.N."/>
            <person name="Rambani A."/>
            <person name="Reddy U.K."/>
            <person name="Rong J.K."/>
            <person name="Saranga Y."/>
            <person name="Scheffler B.E."/>
            <person name="Scheffler J.A."/>
            <person name="Stelly D.M."/>
            <person name="Triplett B.A."/>
            <person name="Van Deynze A."/>
            <person name="Vaslin M.F."/>
            <person name="Waghmare V.N."/>
            <person name="Walford S.A."/>
            <person name="Wright R.J."/>
            <person name="Zaki E.A."/>
            <person name="Zhang T."/>
            <person name="Dennis E.S."/>
            <person name="Mayer K.F."/>
            <person name="Peterson D.G."/>
            <person name="Rokhsar D.S."/>
            <person name="Wang X."/>
            <person name="Schmutz J."/>
        </authorList>
    </citation>
    <scope>NUCLEOTIDE SEQUENCE [LARGE SCALE GENOMIC DNA]</scope>
</reference>
<organism evidence="2 3">
    <name type="scientific">Gossypium raimondii</name>
    <name type="common">Peruvian cotton</name>
    <name type="synonym">Gossypium klotzschianum subsp. raimondii</name>
    <dbReference type="NCBI Taxonomy" id="29730"/>
    <lineage>
        <taxon>Eukaryota</taxon>
        <taxon>Viridiplantae</taxon>
        <taxon>Streptophyta</taxon>
        <taxon>Embryophyta</taxon>
        <taxon>Tracheophyta</taxon>
        <taxon>Spermatophyta</taxon>
        <taxon>Magnoliopsida</taxon>
        <taxon>eudicotyledons</taxon>
        <taxon>Gunneridae</taxon>
        <taxon>Pentapetalae</taxon>
        <taxon>rosids</taxon>
        <taxon>malvids</taxon>
        <taxon>Malvales</taxon>
        <taxon>Malvaceae</taxon>
        <taxon>Malvoideae</taxon>
        <taxon>Gossypium</taxon>
    </lineage>
</organism>
<dbReference type="AlphaFoldDB" id="A0A0D2V2Q2"/>
<proteinExistence type="predicted"/>
<evidence type="ECO:0000256" key="1">
    <source>
        <dbReference type="SAM" id="MobiDB-lite"/>
    </source>
</evidence>
<feature type="compositionally biased region" description="Pro residues" evidence="1">
    <location>
        <begin position="15"/>
        <end position="31"/>
    </location>
</feature>
<dbReference type="EMBL" id="CM001748">
    <property type="protein sequence ID" value="KJB63205.1"/>
    <property type="molecule type" value="Genomic_DNA"/>
</dbReference>
<feature type="region of interest" description="Disordered" evidence="1">
    <location>
        <begin position="15"/>
        <end position="37"/>
    </location>
</feature>
<gene>
    <name evidence="2" type="ORF">B456_009G2852002</name>
</gene>
<protein>
    <submittedName>
        <fullName evidence="2">Uncharacterized protein</fullName>
    </submittedName>
</protein>
<dbReference type="Gramene" id="KJB63205">
    <property type="protein sequence ID" value="KJB63205"/>
    <property type="gene ID" value="B456_009G2852002"/>
</dbReference>
<accession>A0A0D2V2Q2</accession>
<evidence type="ECO:0000313" key="2">
    <source>
        <dbReference type="EMBL" id="KJB63205.1"/>
    </source>
</evidence>